<evidence type="ECO:0000256" key="3">
    <source>
        <dbReference type="ARBA" id="ARBA00022448"/>
    </source>
</evidence>
<evidence type="ECO:0000313" key="15">
    <source>
        <dbReference type="Proteomes" id="UP001187315"/>
    </source>
</evidence>
<feature type="compositionally biased region" description="Basic and acidic residues" evidence="12">
    <location>
        <begin position="21"/>
        <end position="30"/>
    </location>
</feature>
<keyword evidence="8" id="KW-0539">Nucleus</keyword>
<feature type="region of interest" description="Disordered" evidence="12">
    <location>
        <begin position="1"/>
        <end position="245"/>
    </location>
</feature>
<feature type="compositionally biased region" description="Polar residues" evidence="12">
    <location>
        <begin position="500"/>
        <end position="509"/>
    </location>
</feature>
<dbReference type="GO" id="GO:0005737">
    <property type="term" value="C:cytoplasm"/>
    <property type="evidence" value="ECO:0007669"/>
    <property type="project" value="UniProtKB-SubCell"/>
</dbReference>
<dbReference type="PANTHER" id="PTHR23138">
    <property type="entry name" value="RAN BINDING PROTEIN"/>
    <property type="match status" value="1"/>
</dbReference>
<evidence type="ECO:0000256" key="8">
    <source>
        <dbReference type="ARBA" id="ARBA00023242"/>
    </source>
</evidence>
<dbReference type="InterPro" id="IPR011993">
    <property type="entry name" value="PH-like_dom_sf"/>
</dbReference>
<accession>A0AA88P1I2</accession>
<keyword evidence="3" id="KW-0813">Transport</keyword>
<evidence type="ECO:0000256" key="10">
    <source>
        <dbReference type="ARBA" id="ARBA00065474"/>
    </source>
</evidence>
<dbReference type="InterPro" id="IPR045255">
    <property type="entry name" value="RanBP1-like"/>
</dbReference>
<keyword evidence="7" id="KW-0007">Acetylation</keyword>
<comment type="function">
    <text evidence="9">Acts as a cofactor for XPO1/CRM1-mediated nuclear export, perhaps as export complex scaffolding protein. Bound to XPO1/CRM1, stabilizes the XPO1/CRM1-cargo interaction. In the absence of Ran-bound GTP prevents binding of XPO1/CRM1 to the nuclear pore complex. Binds to CHC1/RCC1 and increases the guanine nucleotide exchange activity of CHC1/RCC1. Recruits XPO1/CRM1 to CHC1/RCC1 in a Ran-dependent manner. Negative regulator of TGF-beta signaling through interaction with the R-SMAD proteins, SMAD2 and SMAD3, and mediating their nuclear export.</text>
</comment>
<dbReference type="AlphaFoldDB" id="A0AA88P1I2"/>
<evidence type="ECO:0000256" key="12">
    <source>
        <dbReference type="SAM" id="MobiDB-lite"/>
    </source>
</evidence>
<evidence type="ECO:0000259" key="13">
    <source>
        <dbReference type="PROSITE" id="PS50196"/>
    </source>
</evidence>
<keyword evidence="15" id="KW-1185">Reference proteome</keyword>
<evidence type="ECO:0000256" key="1">
    <source>
        <dbReference type="ARBA" id="ARBA00004123"/>
    </source>
</evidence>
<dbReference type="SMART" id="SM00160">
    <property type="entry name" value="RanBD"/>
    <property type="match status" value="1"/>
</dbReference>
<feature type="compositionally biased region" description="Polar residues" evidence="12">
    <location>
        <begin position="69"/>
        <end position="89"/>
    </location>
</feature>
<keyword evidence="5" id="KW-0597">Phosphoprotein</keyword>
<name>A0AA88P1I2_TACVA</name>
<evidence type="ECO:0000313" key="14">
    <source>
        <dbReference type="EMBL" id="KAK2868438.1"/>
    </source>
</evidence>
<keyword evidence="4" id="KW-0963">Cytoplasm</keyword>
<dbReference type="CDD" id="cd13180">
    <property type="entry name" value="RanBD_RanBP3"/>
    <property type="match status" value="1"/>
</dbReference>
<organism evidence="14 15">
    <name type="scientific">Tachysurus vachellii</name>
    <name type="common">Darkbarbel catfish</name>
    <name type="synonym">Pelteobagrus vachellii</name>
    <dbReference type="NCBI Taxonomy" id="175792"/>
    <lineage>
        <taxon>Eukaryota</taxon>
        <taxon>Metazoa</taxon>
        <taxon>Chordata</taxon>
        <taxon>Craniata</taxon>
        <taxon>Vertebrata</taxon>
        <taxon>Euteleostomi</taxon>
        <taxon>Actinopterygii</taxon>
        <taxon>Neopterygii</taxon>
        <taxon>Teleostei</taxon>
        <taxon>Ostariophysi</taxon>
        <taxon>Siluriformes</taxon>
        <taxon>Bagridae</taxon>
        <taxon>Tachysurus</taxon>
    </lineage>
</organism>
<evidence type="ECO:0000256" key="9">
    <source>
        <dbReference type="ARBA" id="ARBA00058720"/>
    </source>
</evidence>
<feature type="compositionally biased region" description="Basic and acidic residues" evidence="12">
    <location>
        <begin position="222"/>
        <end position="240"/>
    </location>
</feature>
<feature type="compositionally biased region" description="Low complexity" evidence="12">
    <location>
        <begin position="510"/>
        <end position="531"/>
    </location>
</feature>
<dbReference type="EMBL" id="JAVHJS010000001">
    <property type="protein sequence ID" value="KAK2868438.1"/>
    <property type="molecule type" value="Genomic_DNA"/>
</dbReference>
<dbReference type="InterPro" id="IPR000156">
    <property type="entry name" value="Ran_bind_dom"/>
</dbReference>
<sequence>MADLANEGEKPAIAPPVFVFQKDKAQKRSADGSSAEDGEDSDREEGEYCPPVKRERTSSLTQFPPAHSVSKNNVFMPSSFCQSPTGNSDSEPEEKPVGFRLKPPTLIHGQAPSAGCFSGVPSQKPKEQQRSVLRPAVLQAPPTKSLPEPSKSNSSCGTNGVGKFSEAATEGRSIFLNNTESSDKSPNKKDQEGGEEYLGKTEESTQKKDVVVDPGFVFGQNIKDRAKVDENSTGESKDGTQDSESASTNYFLQYMGTSSSLNATNNTDKGAKFVFGQNMSERVLSPPKGGESTAEGCKEMASASEPSSQEATPEKNHSVTESLEESAAAYTKATAKKCILEKVEVRTGEEAESNVLQMQCKLFVFDKPAQSWIERGRGLLRLNDMASTDDGTLQSRLVMRTQGSLRLILNTKLWAQMQVDKASEKSVRITAMDTEDQGVKVFLISASSKDAGQLAAALHHRILALRSRAEQETESTPEPPHTEITQSNEDDSDDDVEPAKNNSGSNIAPTGNTTASGTSETSAEAPAAEGT</sequence>
<dbReference type="Gene3D" id="2.30.29.30">
    <property type="entry name" value="Pleckstrin-homology domain (PH domain)/Phosphotyrosine-binding domain (PTB)"/>
    <property type="match status" value="1"/>
</dbReference>
<keyword evidence="6" id="KW-0653">Protein transport</keyword>
<evidence type="ECO:0000256" key="2">
    <source>
        <dbReference type="ARBA" id="ARBA00004496"/>
    </source>
</evidence>
<feature type="compositionally biased region" description="Basic and acidic residues" evidence="12">
    <location>
        <begin position="181"/>
        <end position="211"/>
    </location>
</feature>
<feature type="domain" description="RanBD1" evidence="13">
    <location>
        <begin position="341"/>
        <end position="420"/>
    </location>
</feature>
<feature type="compositionally biased region" description="Acidic residues" evidence="12">
    <location>
        <begin position="34"/>
        <end position="47"/>
    </location>
</feature>
<proteinExistence type="predicted"/>
<dbReference type="Proteomes" id="UP001187315">
    <property type="component" value="Unassembled WGS sequence"/>
</dbReference>
<comment type="subcellular location">
    <subcellularLocation>
        <location evidence="2">Cytoplasm</location>
    </subcellularLocation>
    <subcellularLocation>
        <location evidence="1">Nucleus</location>
    </subcellularLocation>
</comment>
<comment type="subunit">
    <text evidence="10">Interacts with CHC1 in a Ran-stimulated manner. Interacts with XPO1. Interacts (via its C-terminal R domain) with SMAD2 (dephosphorylated form via its MH1 and MH2 domains); the interaction results in the nuclear export of SMAD2 and termination of the TGF-beta signaling. Interacts (via its C-terminal R domain) with SMAD3 (dephosphorylated form via its MH1 domain); the interaction results in the nuclear export of SMAD3 and termination of the TGF-beta signaling.</text>
</comment>
<dbReference type="GO" id="GO:0005634">
    <property type="term" value="C:nucleus"/>
    <property type="evidence" value="ECO:0007669"/>
    <property type="project" value="UniProtKB-SubCell"/>
</dbReference>
<protein>
    <recommendedName>
        <fullName evidence="11">Ran-binding protein 3</fullName>
    </recommendedName>
</protein>
<dbReference type="GO" id="GO:0006611">
    <property type="term" value="P:protein export from nucleus"/>
    <property type="evidence" value="ECO:0007669"/>
    <property type="project" value="TreeGrafter"/>
</dbReference>
<evidence type="ECO:0000256" key="11">
    <source>
        <dbReference type="ARBA" id="ARBA00072605"/>
    </source>
</evidence>
<evidence type="ECO:0000256" key="6">
    <source>
        <dbReference type="ARBA" id="ARBA00022927"/>
    </source>
</evidence>
<dbReference type="PANTHER" id="PTHR23138:SF142">
    <property type="entry name" value="RAN-BINDING PROTEIN 3B-RELATED"/>
    <property type="match status" value="1"/>
</dbReference>
<dbReference type="FunFam" id="2.30.29.30:FF:000106">
    <property type="entry name" value="ran-binding protein 3 isoform X2"/>
    <property type="match status" value="1"/>
</dbReference>
<reference evidence="14" key="1">
    <citation type="submission" date="2023-08" db="EMBL/GenBank/DDBJ databases">
        <title>Pelteobagrus vachellii genome.</title>
        <authorList>
            <person name="Liu H."/>
        </authorList>
    </citation>
    <scope>NUCLEOTIDE SEQUENCE</scope>
    <source>
        <strain evidence="14">PRFRI_2022a</strain>
        <tissue evidence="14">Muscle</tissue>
    </source>
</reference>
<gene>
    <name evidence="14" type="ORF">Q7C36_000309</name>
</gene>
<dbReference type="Pfam" id="PF00638">
    <property type="entry name" value="Ran_BP1"/>
    <property type="match status" value="1"/>
</dbReference>
<dbReference type="SUPFAM" id="SSF50729">
    <property type="entry name" value="PH domain-like"/>
    <property type="match status" value="1"/>
</dbReference>
<evidence type="ECO:0000256" key="5">
    <source>
        <dbReference type="ARBA" id="ARBA00022553"/>
    </source>
</evidence>
<evidence type="ECO:0000256" key="4">
    <source>
        <dbReference type="ARBA" id="ARBA00022490"/>
    </source>
</evidence>
<feature type="region of interest" description="Disordered" evidence="12">
    <location>
        <begin position="281"/>
        <end position="323"/>
    </location>
</feature>
<feature type="region of interest" description="Disordered" evidence="12">
    <location>
        <begin position="468"/>
        <end position="531"/>
    </location>
</feature>
<dbReference type="PROSITE" id="PS50196">
    <property type="entry name" value="RANBD1"/>
    <property type="match status" value="1"/>
</dbReference>
<comment type="caution">
    <text evidence="14">The sequence shown here is derived from an EMBL/GenBank/DDBJ whole genome shotgun (WGS) entry which is preliminary data.</text>
</comment>
<evidence type="ECO:0000256" key="7">
    <source>
        <dbReference type="ARBA" id="ARBA00022990"/>
    </source>
</evidence>